<sequence>MARIKVMTCIPDGLYRFYLFAKGITTLVSSTSVKILLLVGVTEGTYWDEILYPYVRPYLPAIFSNAMFMSDNARVCRFQAVSQYVEHETLLRMHWTVHSTDLNPLQHVSEHDFAASKATNHDVVGDEIENNSANPQTLLVENQHINSPEEPEHMANADFDALKKPVSVFLNHSLKQHNNGVIRCPTCEEEYCDSPAEEWTQCYKCQEWWHEKSINFLGNATELCTFDEHDCGYTTDKKSSEKWEHKSRFNLGSHISKATREDHTLGTIYGK</sequence>
<dbReference type="InterPro" id="IPR000998">
    <property type="entry name" value="MAM_dom"/>
</dbReference>
<comment type="caution">
    <text evidence="2">The sequence shown here is derived from an EMBL/GenBank/DDBJ whole genome shotgun (WGS) entry which is preliminary data.</text>
</comment>
<protein>
    <recommendedName>
        <fullName evidence="1">MAM domain-containing protein</fullName>
    </recommendedName>
</protein>
<organism evidence="2 3">
    <name type="scientific">Trichonephila clavipes</name>
    <name type="common">Golden silk orbweaver</name>
    <name type="synonym">Nephila clavipes</name>
    <dbReference type="NCBI Taxonomy" id="2585209"/>
    <lineage>
        <taxon>Eukaryota</taxon>
        <taxon>Metazoa</taxon>
        <taxon>Ecdysozoa</taxon>
        <taxon>Arthropoda</taxon>
        <taxon>Chelicerata</taxon>
        <taxon>Arachnida</taxon>
        <taxon>Araneae</taxon>
        <taxon>Araneomorphae</taxon>
        <taxon>Entelegynae</taxon>
        <taxon>Araneoidea</taxon>
        <taxon>Nephilidae</taxon>
        <taxon>Trichonephila</taxon>
    </lineage>
</organism>
<feature type="domain" description="MAM" evidence="1">
    <location>
        <begin position="222"/>
        <end position="271"/>
    </location>
</feature>
<dbReference type="PROSITE" id="PS50060">
    <property type="entry name" value="MAM_2"/>
    <property type="match status" value="1"/>
</dbReference>
<proteinExistence type="predicted"/>
<evidence type="ECO:0000313" key="3">
    <source>
        <dbReference type="Proteomes" id="UP000887159"/>
    </source>
</evidence>
<name>A0A8X6SKM2_TRICX</name>
<dbReference type="Proteomes" id="UP000887159">
    <property type="component" value="Unassembled WGS sequence"/>
</dbReference>
<dbReference type="GO" id="GO:0003676">
    <property type="term" value="F:nucleic acid binding"/>
    <property type="evidence" value="ECO:0007669"/>
    <property type="project" value="InterPro"/>
</dbReference>
<gene>
    <name evidence="2" type="primary">NCL1_18128</name>
    <name evidence="2" type="ORF">TNCV_2334891</name>
</gene>
<dbReference type="GO" id="GO:0016020">
    <property type="term" value="C:membrane"/>
    <property type="evidence" value="ECO:0007669"/>
    <property type="project" value="InterPro"/>
</dbReference>
<dbReference type="InterPro" id="IPR036397">
    <property type="entry name" value="RNaseH_sf"/>
</dbReference>
<keyword evidence="3" id="KW-1185">Reference proteome</keyword>
<dbReference type="Gene3D" id="3.30.420.10">
    <property type="entry name" value="Ribonuclease H-like superfamily/Ribonuclease H"/>
    <property type="match status" value="1"/>
</dbReference>
<reference evidence="2" key="1">
    <citation type="submission" date="2020-08" db="EMBL/GenBank/DDBJ databases">
        <title>Multicomponent nature underlies the extraordinary mechanical properties of spider dragline silk.</title>
        <authorList>
            <person name="Kono N."/>
            <person name="Nakamura H."/>
            <person name="Mori M."/>
            <person name="Yoshida Y."/>
            <person name="Ohtoshi R."/>
            <person name="Malay A.D."/>
            <person name="Moran D.A.P."/>
            <person name="Tomita M."/>
            <person name="Numata K."/>
            <person name="Arakawa K."/>
        </authorList>
    </citation>
    <scope>NUCLEOTIDE SEQUENCE</scope>
</reference>
<evidence type="ECO:0000259" key="1">
    <source>
        <dbReference type="PROSITE" id="PS50060"/>
    </source>
</evidence>
<dbReference type="AlphaFoldDB" id="A0A8X6SKM2"/>
<evidence type="ECO:0000313" key="2">
    <source>
        <dbReference type="EMBL" id="GFY13225.1"/>
    </source>
</evidence>
<dbReference type="EMBL" id="BMAU01021321">
    <property type="protein sequence ID" value="GFY13225.1"/>
    <property type="molecule type" value="Genomic_DNA"/>
</dbReference>
<accession>A0A8X6SKM2</accession>